<evidence type="ECO:0008006" key="5">
    <source>
        <dbReference type="Google" id="ProtNLM"/>
    </source>
</evidence>
<comment type="caution">
    <text evidence="3">The sequence shown here is derived from an EMBL/GenBank/DDBJ whole genome shotgun (WGS) entry which is preliminary data.</text>
</comment>
<dbReference type="RefSeq" id="WP_349228396.1">
    <property type="nucleotide sequence ID" value="NZ_JBBMFJ010000002.1"/>
</dbReference>
<reference evidence="3 4" key="1">
    <citation type="submission" date="2024-03" db="EMBL/GenBank/DDBJ databases">
        <title>Human intestinal bacterial collection.</title>
        <authorList>
            <person name="Pauvert C."/>
            <person name="Hitch T.C.A."/>
            <person name="Clavel T."/>
        </authorList>
    </citation>
    <scope>NUCLEOTIDE SEQUENCE [LARGE SCALE GENOMIC DNA]</scope>
    <source>
        <strain evidence="3 4">CLA-AP-H27</strain>
    </source>
</reference>
<protein>
    <recommendedName>
        <fullName evidence="5">DUF1700 domain-containing protein</fullName>
    </recommendedName>
</protein>
<proteinExistence type="predicted"/>
<dbReference type="Proteomes" id="UP001437460">
    <property type="component" value="Unassembled WGS sequence"/>
</dbReference>
<dbReference type="InterPro" id="IPR036259">
    <property type="entry name" value="MFS_trans_sf"/>
</dbReference>
<dbReference type="EMBL" id="JBBMFJ010000002">
    <property type="protein sequence ID" value="MEQ2561968.1"/>
    <property type="molecule type" value="Genomic_DNA"/>
</dbReference>
<accession>A0ABV1HJ39</accession>
<evidence type="ECO:0000256" key="2">
    <source>
        <dbReference type="SAM" id="Phobius"/>
    </source>
</evidence>
<organism evidence="3 4">
    <name type="scientific">Ventrimonas faecis</name>
    <dbReference type="NCBI Taxonomy" id="3133170"/>
    <lineage>
        <taxon>Bacteria</taxon>
        <taxon>Bacillati</taxon>
        <taxon>Bacillota</taxon>
        <taxon>Clostridia</taxon>
        <taxon>Lachnospirales</taxon>
        <taxon>Lachnospiraceae</taxon>
        <taxon>Ventrimonas</taxon>
    </lineage>
</organism>
<evidence type="ECO:0000256" key="1">
    <source>
        <dbReference type="SAM" id="MobiDB-lite"/>
    </source>
</evidence>
<feature type="transmembrane region" description="Helical" evidence="2">
    <location>
        <begin position="199"/>
        <end position="224"/>
    </location>
</feature>
<keyword evidence="2" id="KW-0812">Transmembrane</keyword>
<feature type="region of interest" description="Disordered" evidence="1">
    <location>
        <begin position="106"/>
        <end position="127"/>
    </location>
</feature>
<gene>
    <name evidence="3" type="ORF">WMO41_02005</name>
</gene>
<evidence type="ECO:0000313" key="4">
    <source>
        <dbReference type="Proteomes" id="UP001437460"/>
    </source>
</evidence>
<feature type="compositionally biased region" description="Basic and acidic residues" evidence="1">
    <location>
        <begin position="106"/>
        <end position="121"/>
    </location>
</feature>
<keyword evidence="2" id="KW-0472">Membrane</keyword>
<keyword evidence="4" id="KW-1185">Reference proteome</keyword>
<sequence>MSRAEFMEKLEYLLQDLSEDDREDGIAFYRDYLDEAGPEREEEVLQEFGSPERIASIIRSNLKEDMEDGGAFTENGFEDERFRDPGYQVVKRKDLPDLREDMDEKAFHQDYEKTQKSGAEKSRKRSQKSNRRNIVLLVLLAVFLSPAVLGMGSGAIAVVSTLFALIAMAVLGIGFLTVAASFGTVILTVMGAGILISDFWGGVTVIGFAVFAFGCVLIGIALSILTYGKFVPWCIRTIVNILTGLLKGGKKVYEKMR</sequence>
<dbReference type="SUPFAM" id="SSF103473">
    <property type="entry name" value="MFS general substrate transporter"/>
    <property type="match status" value="1"/>
</dbReference>
<evidence type="ECO:0000313" key="3">
    <source>
        <dbReference type="EMBL" id="MEQ2561968.1"/>
    </source>
</evidence>
<feature type="transmembrane region" description="Helical" evidence="2">
    <location>
        <begin position="162"/>
        <end position="187"/>
    </location>
</feature>
<name>A0ABV1HJ39_9FIRM</name>
<feature type="transmembrane region" description="Helical" evidence="2">
    <location>
        <begin position="134"/>
        <end position="156"/>
    </location>
</feature>
<dbReference type="Pfam" id="PF22564">
    <property type="entry name" value="HAAS"/>
    <property type="match status" value="1"/>
</dbReference>
<keyword evidence="2" id="KW-1133">Transmembrane helix</keyword>